<dbReference type="InterPro" id="IPR001789">
    <property type="entry name" value="Sig_transdc_resp-reg_receiver"/>
</dbReference>
<evidence type="ECO:0000256" key="1">
    <source>
        <dbReference type="ARBA" id="ARBA00000085"/>
    </source>
</evidence>
<dbReference type="GO" id="GO:0000155">
    <property type="term" value="F:phosphorelay sensor kinase activity"/>
    <property type="evidence" value="ECO:0007669"/>
    <property type="project" value="InterPro"/>
</dbReference>
<dbReference type="SMART" id="SM00388">
    <property type="entry name" value="HisKA"/>
    <property type="match status" value="1"/>
</dbReference>
<evidence type="ECO:0000259" key="7">
    <source>
        <dbReference type="PROSITE" id="PS50109"/>
    </source>
</evidence>
<dbReference type="InterPro" id="IPR011006">
    <property type="entry name" value="CheY-like_superfamily"/>
</dbReference>
<dbReference type="InterPro" id="IPR003661">
    <property type="entry name" value="HisK_dim/P_dom"/>
</dbReference>
<dbReference type="Pfam" id="PF00072">
    <property type="entry name" value="Response_reg"/>
    <property type="match status" value="1"/>
</dbReference>
<dbReference type="PROSITE" id="PS50110">
    <property type="entry name" value="RESPONSE_REGULATORY"/>
    <property type="match status" value="1"/>
</dbReference>
<comment type="caution">
    <text evidence="9">The sequence shown here is derived from an EMBL/GenBank/DDBJ whole genome shotgun (WGS) entry which is preliminary data.</text>
</comment>
<dbReference type="InterPro" id="IPR036890">
    <property type="entry name" value="HATPase_C_sf"/>
</dbReference>
<dbReference type="Proteomes" id="UP000299794">
    <property type="component" value="Unassembled WGS sequence"/>
</dbReference>
<evidence type="ECO:0000313" key="10">
    <source>
        <dbReference type="Proteomes" id="UP000299794"/>
    </source>
</evidence>
<dbReference type="PROSITE" id="PS50109">
    <property type="entry name" value="HIS_KIN"/>
    <property type="match status" value="1"/>
</dbReference>
<feature type="domain" description="Response regulatory" evidence="8">
    <location>
        <begin position="76"/>
        <end position="191"/>
    </location>
</feature>
<keyword evidence="4" id="KW-0808">Transferase</keyword>
<gene>
    <name evidence="9" type="ORF">PA905_28730</name>
</gene>
<dbReference type="SUPFAM" id="SSF55874">
    <property type="entry name" value="ATPase domain of HSP90 chaperone/DNA topoisomerase II/histidine kinase"/>
    <property type="match status" value="1"/>
</dbReference>
<dbReference type="PANTHER" id="PTHR43547:SF2">
    <property type="entry name" value="HYBRID SIGNAL TRANSDUCTION HISTIDINE KINASE C"/>
    <property type="match status" value="1"/>
</dbReference>
<reference evidence="10" key="1">
    <citation type="submission" date="2019-02" db="EMBL/GenBank/DDBJ databases">
        <title>Draft genome sequence of Planktothrix agardhii NIES-905.</title>
        <authorList>
            <person name="Yamaguchi H."/>
            <person name="Suzuki S."/>
            <person name="Kawachi M."/>
        </authorList>
    </citation>
    <scope>NUCLEOTIDE SEQUENCE [LARGE SCALE GENOMIC DNA]</scope>
    <source>
        <strain evidence="10">CCAP 1459/11A</strain>
    </source>
</reference>
<accession>A0A4P5ZIF0</accession>
<dbReference type="SUPFAM" id="SSF52172">
    <property type="entry name" value="CheY-like"/>
    <property type="match status" value="1"/>
</dbReference>
<evidence type="ECO:0000256" key="4">
    <source>
        <dbReference type="ARBA" id="ARBA00022777"/>
    </source>
</evidence>
<feature type="modified residue" description="4-aspartylphosphate" evidence="6">
    <location>
        <position position="125"/>
    </location>
</feature>
<evidence type="ECO:0000256" key="2">
    <source>
        <dbReference type="ARBA" id="ARBA00012438"/>
    </source>
</evidence>
<dbReference type="AlphaFoldDB" id="A0A4P5ZIF0"/>
<protein>
    <recommendedName>
        <fullName evidence="2">histidine kinase</fullName>
        <ecNumber evidence="2">2.7.13.3</ecNumber>
    </recommendedName>
</protein>
<proteinExistence type="predicted"/>
<dbReference type="Gene3D" id="3.30.565.10">
    <property type="entry name" value="Histidine kinase-like ATPase, C-terminal domain"/>
    <property type="match status" value="1"/>
</dbReference>
<dbReference type="InterPro" id="IPR003594">
    <property type="entry name" value="HATPase_dom"/>
</dbReference>
<dbReference type="SMART" id="SM00448">
    <property type="entry name" value="REC"/>
    <property type="match status" value="1"/>
</dbReference>
<dbReference type="Pfam" id="PF00512">
    <property type="entry name" value="HisKA"/>
    <property type="match status" value="1"/>
</dbReference>
<dbReference type="PANTHER" id="PTHR43547">
    <property type="entry name" value="TWO-COMPONENT HISTIDINE KINASE"/>
    <property type="match status" value="1"/>
</dbReference>
<dbReference type="SMART" id="SM00387">
    <property type="entry name" value="HATPase_c"/>
    <property type="match status" value="1"/>
</dbReference>
<evidence type="ECO:0000259" key="8">
    <source>
        <dbReference type="PROSITE" id="PS50110"/>
    </source>
</evidence>
<keyword evidence="3 6" id="KW-0597">Phosphoprotein</keyword>
<evidence type="ECO:0000256" key="6">
    <source>
        <dbReference type="PROSITE-ProRule" id="PRU00169"/>
    </source>
</evidence>
<dbReference type="Gene3D" id="1.10.287.130">
    <property type="match status" value="1"/>
</dbReference>
<feature type="domain" description="Histidine kinase" evidence="7">
    <location>
        <begin position="213"/>
        <end position="441"/>
    </location>
</feature>
<dbReference type="Gene3D" id="3.40.50.2300">
    <property type="match status" value="1"/>
</dbReference>
<dbReference type="InterPro" id="IPR004358">
    <property type="entry name" value="Sig_transdc_His_kin-like_C"/>
</dbReference>
<dbReference type="Pfam" id="PF02518">
    <property type="entry name" value="HATPase_c"/>
    <property type="match status" value="1"/>
</dbReference>
<evidence type="ECO:0000313" key="9">
    <source>
        <dbReference type="EMBL" id="GDZ94914.1"/>
    </source>
</evidence>
<comment type="catalytic activity">
    <reaction evidence="1">
        <text>ATP + protein L-histidine = ADP + protein N-phospho-L-histidine.</text>
        <dbReference type="EC" id="2.7.13.3"/>
    </reaction>
</comment>
<dbReference type="EC" id="2.7.13.3" evidence="2"/>
<evidence type="ECO:0000256" key="5">
    <source>
        <dbReference type="ARBA" id="ARBA00023012"/>
    </source>
</evidence>
<organism evidence="9 10">
    <name type="scientific">Planktothrix agardhii CCAP 1459/11A</name>
    <dbReference type="NCBI Taxonomy" id="282420"/>
    <lineage>
        <taxon>Bacteria</taxon>
        <taxon>Bacillati</taxon>
        <taxon>Cyanobacteriota</taxon>
        <taxon>Cyanophyceae</taxon>
        <taxon>Oscillatoriophycideae</taxon>
        <taxon>Oscillatoriales</taxon>
        <taxon>Microcoleaceae</taxon>
        <taxon>Planktothrix</taxon>
    </lineage>
</organism>
<keyword evidence="5" id="KW-0902">Two-component regulatory system</keyword>
<dbReference type="EMBL" id="BJCD01000049">
    <property type="protein sequence ID" value="GDZ94914.1"/>
    <property type="molecule type" value="Genomic_DNA"/>
</dbReference>
<dbReference type="CDD" id="cd00082">
    <property type="entry name" value="HisKA"/>
    <property type="match status" value="1"/>
</dbReference>
<keyword evidence="4" id="KW-0418">Kinase</keyword>
<dbReference type="PRINTS" id="PR00344">
    <property type="entry name" value="BCTRLSENSOR"/>
</dbReference>
<sequence>MTALKSACVAFHPTAEASGLSRSHPGFVKFFIIRQFVVKINPKFKADINLITMFISEKIFKIMPRSITPPAKSIDRILAVDDSPDNLFLVEAILAEEGYEVICKPDGISALALIKTEPPDLILLDVMMPGIDGYEVTRRIRKNLDLPFIPILLITAHDHSSVVEGLDAGADDFIRKPVEVDELLARVGSLLRLKHSIDQQKAMSRQREDFVSRLTHDLRTPLVAADRMLHLFQQGALGEISSPMGEAIASMIKSNQNLLQMVNTLLEVYRYEAGRKTLTFSYFDIGQLVQEVIAELSPLIQNKELSLEFTPSQDCLTQTSVIIGDPLEIRRVVTNLVGNAIKFTDRGSVKIRLYLTEMQLNISNQPQKVMVLEVEDSGIAIAPEDQVLIFERFRQGNNKRSGSGLGLHLISLIVEAHKGMIQMESQIGQGSLFRICLPINPKFGS</sequence>
<evidence type="ECO:0000256" key="3">
    <source>
        <dbReference type="ARBA" id="ARBA00022553"/>
    </source>
</evidence>
<dbReference type="InterPro" id="IPR005467">
    <property type="entry name" value="His_kinase_dom"/>
</dbReference>
<name>A0A4P5ZIF0_PLAAG</name>